<reference evidence="3 4" key="1">
    <citation type="submission" date="2025-04" db="UniProtKB">
        <authorList>
            <consortium name="RefSeq"/>
        </authorList>
    </citation>
    <scope>IDENTIFICATION</scope>
    <source>
        <tissue evidence="3 4">Ear skin</tissue>
    </source>
</reference>
<feature type="region of interest" description="Disordered" evidence="1">
    <location>
        <begin position="104"/>
        <end position="135"/>
    </location>
</feature>
<evidence type="ECO:0000313" key="9">
    <source>
        <dbReference type="RefSeq" id="XP_032341255.1"/>
    </source>
</evidence>
<sequence>MKHRAGKFSKENSPQSLVFIKMQSGTQWTNQVQGFRQSQSVVSPWTQCPPFSCTVLSSLSDVSHPASLYPGLTHPIRLPSSGGDLLGTWDLYLRTVLAAVQHPPPARSRRFATPPAKRLRPGMPWPPGKRGSARTLTPVTLKSSAFSTRGVTQTASISLPRIPSWSPVPSEQGPAVWGRQRPSEAPSGPGQAALCGGISPARWLGRLCSCALQDEAGLALFRYFTFCPAEESTFSGDRFSGTHLSLCEALGASGPVLQVVGLPDGISRGAGGTLRSRHTGHLRGSSSGSKILAGPSEETL</sequence>
<dbReference type="GeneID" id="116665492"/>
<dbReference type="RefSeq" id="XP_032341258.1">
    <property type="nucleotide sequence ID" value="XM_032485367.1"/>
</dbReference>
<feature type="region of interest" description="Disordered" evidence="1">
    <location>
        <begin position="162"/>
        <end position="188"/>
    </location>
</feature>
<dbReference type="AlphaFoldDB" id="A0A8B8TG80"/>
<dbReference type="RefSeq" id="XP_032341256.1">
    <property type="nucleotide sequence ID" value="XM_032485365.1"/>
</dbReference>
<dbReference type="RefSeq" id="XP_032341250.1">
    <property type="nucleotide sequence ID" value="XM_032485359.1"/>
</dbReference>
<evidence type="ECO:0000313" key="11">
    <source>
        <dbReference type="RefSeq" id="XP_032341257.1"/>
    </source>
</evidence>
<evidence type="ECO:0000313" key="6">
    <source>
        <dbReference type="RefSeq" id="XP_032341252.1"/>
    </source>
</evidence>
<organism evidence="2 3">
    <name type="scientific">Camelus ferus</name>
    <name type="common">Wild bactrian camel</name>
    <name type="synonym">Camelus bactrianus ferus</name>
    <dbReference type="NCBI Taxonomy" id="419612"/>
    <lineage>
        <taxon>Eukaryota</taxon>
        <taxon>Metazoa</taxon>
        <taxon>Chordata</taxon>
        <taxon>Craniata</taxon>
        <taxon>Vertebrata</taxon>
        <taxon>Euteleostomi</taxon>
        <taxon>Mammalia</taxon>
        <taxon>Eutheria</taxon>
        <taxon>Laurasiatheria</taxon>
        <taxon>Artiodactyla</taxon>
        <taxon>Tylopoda</taxon>
        <taxon>Camelidae</taxon>
        <taxon>Camelus</taxon>
    </lineage>
</organism>
<evidence type="ECO:0000313" key="7">
    <source>
        <dbReference type="RefSeq" id="XP_032341253.1"/>
    </source>
</evidence>
<evidence type="ECO:0000313" key="8">
    <source>
        <dbReference type="RefSeq" id="XP_032341254.1"/>
    </source>
</evidence>
<dbReference type="RefSeq" id="XP_032341251.1">
    <property type="nucleotide sequence ID" value="XM_032485360.1"/>
</dbReference>
<keyword evidence="2" id="KW-1185">Reference proteome</keyword>
<gene>
    <name evidence="3 4 5 6 7 8 9 10 11 12" type="primary">LOC116665492</name>
</gene>
<evidence type="ECO:0000313" key="4">
    <source>
        <dbReference type="RefSeq" id="XP_032341250.1"/>
    </source>
</evidence>
<dbReference type="Proteomes" id="UP000694856">
    <property type="component" value="Chromosome 8"/>
</dbReference>
<feature type="region of interest" description="Disordered" evidence="1">
    <location>
        <begin position="270"/>
        <end position="300"/>
    </location>
</feature>
<accession>A0A8B8TG80</accession>
<proteinExistence type="predicted"/>
<dbReference type="RefSeq" id="XP_032341254.1">
    <property type="nucleotide sequence ID" value="XM_032485363.1"/>
</dbReference>
<name>A0A8B8TG80_CAMFR</name>
<protein>
    <submittedName>
        <fullName evidence="3 4">Uncharacterized protein LOC116665492</fullName>
    </submittedName>
</protein>
<evidence type="ECO:0000313" key="2">
    <source>
        <dbReference type="Proteomes" id="UP000694856"/>
    </source>
</evidence>
<dbReference type="KEGG" id="cfr:116665492"/>
<dbReference type="RefSeq" id="XP_032341255.1">
    <property type="nucleotide sequence ID" value="XM_032485364.1"/>
</dbReference>
<dbReference type="RefSeq" id="XP_032341249.1">
    <property type="nucleotide sequence ID" value="XM_032485358.1"/>
</dbReference>
<dbReference type="RefSeq" id="XP_032341253.1">
    <property type="nucleotide sequence ID" value="XM_032485362.1"/>
</dbReference>
<evidence type="ECO:0000313" key="12">
    <source>
        <dbReference type="RefSeq" id="XP_032341258.1"/>
    </source>
</evidence>
<dbReference type="RefSeq" id="XP_032341257.1">
    <property type="nucleotide sequence ID" value="XM_032485366.1"/>
</dbReference>
<evidence type="ECO:0000313" key="5">
    <source>
        <dbReference type="RefSeq" id="XP_032341251.1"/>
    </source>
</evidence>
<evidence type="ECO:0000313" key="3">
    <source>
        <dbReference type="RefSeq" id="XP_032341249.1"/>
    </source>
</evidence>
<evidence type="ECO:0000313" key="10">
    <source>
        <dbReference type="RefSeq" id="XP_032341256.1"/>
    </source>
</evidence>
<dbReference type="RefSeq" id="XP_032341252.1">
    <property type="nucleotide sequence ID" value="XM_032485361.1"/>
</dbReference>
<evidence type="ECO:0000256" key="1">
    <source>
        <dbReference type="SAM" id="MobiDB-lite"/>
    </source>
</evidence>